<feature type="domain" description="HTH tetR-type" evidence="3">
    <location>
        <begin position="9"/>
        <end position="69"/>
    </location>
</feature>
<dbReference type="InterPro" id="IPR001647">
    <property type="entry name" value="HTH_TetR"/>
</dbReference>
<dbReference type="InterPro" id="IPR050624">
    <property type="entry name" value="HTH-type_Tx_Regulator"/>
</dbReference>
<evidence type="ECO:0000256" key="1">
    <source>
        <dbReference type="ARBA" id="ARBA00023125"/>
    </source>
</evidence>
<proteinExistence type="predicted"/>
<dbReference type="PRINTS" id="PR00455">
    <property type="entry name" value="HTHTETR"/>
</dbReference>
<keyword evidence="1 2" id="KW-0238">DNA-binding</keyword>
<dbReference type="Gene3D" id="1.10.357.10">
    <property type="entry name" value="Tetracycline Repressor, domain 2"/>
    <property type="match status" value="1"/>
</dbReference>
<name>A0ABU4WKN0_9FIRM</name>
<evidence type="ECO:0000313" key="5">
    <source>
        <dbReference type="Proteomes" id="UP001285244"/>
    </source>
</evidence>
<evidence type="ECO:0000313" key="4">
    <source>
        <dbReference type="EMBL" id="MDX8417092.1"/>
    </source>
</evidence>
<dbReference type="RefSeq" id="WP_320325391.1">
    <property type="nucleotide sequence ID" value="NZ_JALBUS010000005.1"/>
</dbReference>
<dbReference type="Proteomes" id="UP001285244">
    <property type="component" value="Unassembled WGS sequence"/>
</dbReference>
<accession>A0ABU4WKN0</accession>
<organism evidence="4 5">
    <name type="scientific">Absicoccus intestinalis</name>
    <dbReference type="NCBI Taxonomy" id="2926319"/>
    <lineage>
        <taxon>Bacteria</taxon>
        <taxon>Bacillati</taxon>
        <taxon>Bacillota</taxon>
        <taxon>Erysipelotrichia</taxon>
        <taxon>Erysipelotrichales</taxon>
        <taxon>Erysipelotrichaceae</taxon>
        <taxon>Absicoccus</taxon>
    </lineage>
</organism>
<dbReference type="Pfam" id="PF00440">
    <property type="entry name" value="TetR_N"/>
    <property type="match status" value="1"/>
</dbReference>
<reference evidence="4 5" key="1">
    <citation type="submission" date="2022-03" db="EMBL/GenBank/DDBJ databases">
        <title>Novel taxa within the pig intestine.</title>
        <authorList>
            <person name="Wylensek D."/>
            <person name="Bishof K."/>
            <person name="Afrizal A."/>
            <person name="Clavel T."/>
        </authorList>
    </citation>
    <scope>NUCLEOTIDE SEQUENCE [LARGE SCALE GENOMIC DNA]</scope>
    <source>
        <strain evidence="4 5">Cla-KB-P134</strain>
    </source>
</reference>
<sequence>MTTRDRQREETKKRIYDCAFQLFEKKGFDNVKVQDIAKAAGISIGGLYHHYRSKADIIDFGYFTFDEQLEEQYQTQKFKSPREGIEALIRFQMQTCVDTGVEIISITFRNQINAENHYRYSEDRYLTKQLIANLKKAGLDEAKQKQVAEALLRTARGYVYDWCCRKGSFDLVGATLEQVDIILAYYQI</sequence>
<dbReference type="PANTHER" id="PTHR43479:SF11">
    <property type="entry name" value="ACREF_ENVCD OPERON REPRESSOR-RELATED"/>
    <property type="match status" value="1"/>
</dbReference>
<dbReference type="InterPro" id="IPR009057">
    <property type="entry name" value="Homeodomain-like_sf"/>
</dbReference>
<dbReference type="EMBL" id="JALBUS010000005">
    <property type="protein sequence ID" value="MDX8417092.1"/>
    <property type="molecule type" value="Genomic_DNA"/>
</dbReference>
<dbReference type="PROSITE" id="PS50977">
    <property type="entry name" value="HTH_TETR_2"/>
    <property type="match status" value="1"/>
</dbReference>
<evidence type="ECO:0000256" key="2">
    <source>
        <dbReference type="PROSITE-ProRule" id="PRU00335"/>
    </source>
</evidence>
<gene>
    <name evidence="4" type="ORF">MOZ64_04430</name>
</gene>
<protein>
    <submittedName>
        <fullName evidence="4">TetR/AcrR family transcriptional regulator</fullName>
    </submittedName>
</protein>
<comment type="caution">
    <text evidence="4">The sequence shown here is derived from an EMBL/GenBank/DDBJ whole genome shotgun (WGS) entry which is preliminary data.</text>
</comment>
<dbReference type="SUPFAM" id="SSF46689">
    <property type="entry name" value="Homeodomain-like"/>
    <property type="match status" value="1"/>
</dbReference>
<dbReference type="PANTHER" id="PTHR43479">
    <property type="entry name" value="ACREF/ENVCD OPERON REPRESSOR-RELATED"/>
    <property type="match status" value="1"/>
</dbReference>
<keyword evidence="5" id="KW-1185">Reference proteome</keyword>
<feature type="DNA-binding region" description="H-T-H motif" evidence="2">
    <location>
        <begin position="32"/>
        <end position="51"/>
    </location>
</feature>
<evidence type="ECO:0000259" key="3">
    <source>
        <dbReference type="PROSITE" id="PS50977"/>
    </source>
</evidence>